<keyword evidence="1" id="KW-0805">Transcription regulation</keyword>
<evidence type="ECO:0000256" key="4">
    <source>
        <dbReference type="PROSITE-ProRule" id="PRU00335"/>
    </source>
</evidence>
<evidence type="ECO:0000313" key="6">
    <source>
        <dbReference type="EMBL" id="MBK0331769.1"/>
    </source>
</evidence>
<evidence type="ECO:0000259" key="5">
    <source>
        <dbReference type="PROSITE" id="PS50977"/>
    </source>
</evidence>
<name>A0ABS1BAY6_9MICO</name>
<evidence type="ECO:0000256" key="1">
    <source>
        <dbReference type="ARBA" id="ARBA00023015"/>
    </source>
</evidence>
<dbReference type="Gene3D" id="1.10.357.10">
    <property type="entry name" value="Tetracycline Repressor, domain 2"/>
    <property type="match status" value="1"/>
</dbReference>
<evidence type="ECO:0000313" key="7">
    <source>
        <dbReference type="Proteomes" id="UP000612352"/>
    </source>
</evidence>
<feature type="domain" description="HTH tetR-type" evidence="5">
    <location>
        <begin position="5"/>
        <end position="65"/>
    </location>
</feature>
<comment type="caution">
    <text evidence="6">The sequence shown here is derived from an EMBL/GenBank/DDBJ whole genome shotgun (WGS) entry which is preliminary data.</text>
</comment>
<dbReference type="EMBL" id="JAEDAJ010000005">
    <property type="protein sequence ID" value="MBK0331769.1"/>
    <property type="molecule type" value="Genomic_DNA"/>
</dbReference>
<accession>A0ABS1BAY6</accession>
<dbReference type="PROSITE" id="PS50977">
    <property type="entry name" value="HTH_TETR_2"/>
    <property type="match status" value="1"/>
</dbReference>
<dbReference type="SUPFAM" id="SSF46689">
    <property type="entry name" value="Homeodomain-like"/>
    <property type="match status" value="1"/>
</dbReference>
<organism evidence="6 7">
    <name type="scientific">Brachybacterium halotolerans</name>
    <dbReference type="NCBI Taxonomy" id="2795215"/>
    <lineage>
        <taxon>Bacteria</taxon>
        <taxon>Bacillati</taxon>
        <taxon>Actinomycetota</taxon>
        <taxon>Actinomycetes</taxon>
        <taxon>Micrococcales</taxon>
        <taxon>Dermabacteraceae</taxon>
        <taxon>Brachybacterium</taxon>
    </lineage>
</organism>
<keyword evidence="7" id="KW-1185">Reference proteome</keyword>
<dbReference type="PANTHER" id="PTHR30055">
    <property type="entry name" value="HTH-TYPE TRANSCRIPTIONAL REGULATOR RUTR"/>
    <property type="match status" value="1"/>
</dbReference>
<dbReference type="PANTHER" id="PTHR30055:SF234">
    <property type="entry name" value="HTH-TYPE TRANSCRIPTIONAL REGULATOR BETI"/>
    <property type="match status" value="1"/>
</dbReference>
<keyword evidence="3" id="KW-0804">Transcription</keyword>
<dbReference type="InterPro" id="IPR050109">
    <property type="entry name" value="HTH-type_TetR-like_transc_reg"/>
</dbReference>
<dbReference type="Pfam" id="PF00440">
    <property type="entry name" value="TetR_N"/>
    <property type="match status" value="1"/>
</dbReference>
<sequence>MVWVMSAREDVLDALEEILIRDGERAATLDAVAAQAGVSKGGLLYHFGSQRALVEGLAERMRERAAQDVELMAEASDGPSAYFVRTSVFEDTPFDRTLVAATRLSGRDDAPVHQAFADMREGWLALIREEVGDDARAEAIMLIGDGLYYNAVLDPAFQAGDAVRAKAMQGLLGVVAQLRDGTA</sequence>
<proteinExistence type="predicted"/>
<gene>
    <name evidence="6" type="ORF">I8D64_10165</name>
</gene>
<dbReference type="InterPro" id="IPR001647">
    <property type="entry name" value="HTH_TetR"/>
</dbReference>
<dbReference type="InterPro" id="IPR009057">
    <property type="entry name" value="Homeodomain-like_sf"/>
</dbReference>
<feature type="DNA-binding region" description="H-T-H motif" evidence="4">
    <location>
        <begin position="28"/>
        <end position="47"/>
    </location>
</feature>
<evidence type="ECO:0000256" key="2">
    <source>
        <dbReference type="ARBA" id="ARBA00023125"/>
    </source>
</evidence>
<dbReference type="Proteomes" id="UP000612352">
    <property type="component" value="Unassembled WGS sequence"/>
</dbReference>
<evidence type="ECO:0000256" key="3">
    <source>
        <dbReference type="ARBA" id="ARBA00023163"/>
    </source>
</evidence>
<dbReference type="PRINTS" id="PR00455">
    <property type="entry name" value="HTHTETR"/>
</dbReference>
<protein>
    <submittedName>
        <fullName evidence="6">TetR/AcrR family transcriptional regulator</fullName>
    </submittedName>
</protein>
<keyword evidence="2 4" id="KW-0238">DNA-binding</keyword>
<reference evidence="6 7" key="1">
    <citation type="submission" date="2020-12" db="EMBL/GenBank/DDBJ databases">
        <title>Brachybacterium sp. MASK1Z-5, whole genome shotgun sequence.</title>
        <authorList>
            <person name="Tuo L."/>
        </authorList>
    </citation>
    <scope>NUCLEOTIDE SEQUENCE [LARGE SCALE GENOMIC DNA]</scope>
    <source>
        <strain evidence="6 7">MASK1Z-5</strain>
    </source>
</reference>